<dbReference type="Pfam" id="PF20731">
    <property type="entry name" value="RE_NgoFVII_C"/>
    <property type="match status" value="1"/>
</dbReference>
<evidence type="ECO:0000256" key="1">
    <source>
        <dbReference type="SAM" id="MobiDB-lite"/>
    </source>
</evidence>
<sequence>MAKNTEETPLFPGFGESTSKAPAPNSFAGIDRLRGGGYEKLLRAFARFSGLFSESPTPYLYYRAAENIFCKSFGAENLSRSDTAFDAKYDNIGVGLKTFLAPKSDSVEKVAEFNRLAKELALLDGLPLALRLAELRNNRVAMAKRIYGIEKGVYHIVARRPGELLLFETGYGFIDTENIRGVKRTSAGISFRDGENEYFFNRSKSTLYRRFRIPADAYSIKVEILDDPYDALLGLSQGEGPGSASSKDSVPGENYVILPLYGYRRGERTVFPKSGINQWNASGRRRDPGEVYLRVPGKEIRNAFPDFFPGRDEPFLLSTPTGEELSAKLCQEDGKALMTNPNKALSDWLLRKVLRLREKEPATMGKLDALGVDSVRVDKLEEGHYSIDVAEPDAFEKFKKLVLSGAPEPFVNLDEKISPGGKTGAGR</sequence>
<dbReference type="RefSeq" id="WP_338393389.1">
    <property type="nucleotide sequence ID" value="NZ_AP025314.1"/>
</dbReference>
<organism evidence="3 4">
    <name type="scientific">Fulvitalea axinellae</name>
    <dbReference type="NCBI Taxonomy" id="1182444"/>
    <lineage>
        <taxon>Bacteria</taxon>
        <taxon>Pseudomonadati</taxon>
        <taxon>Bacteroidota</taxon>
        <taxon>Cytophagia</taxon>
        <taxon>Cytophagales</taxon>
        <taxon>Persicobacteraceae</taxon>
        <taxon>Fulvitalea</taxon>
    </lineage>
</organism>
<evidence type="ECO:0000259" key="2">
    <source>
        <dbReference type="Pfam" id="PF20731"/>
    </source>
</evidence>
<protein>
    <recommendedName>
        <fullName evidence="2">Restriction endonuclease type II NgoFVII C-terminal B3-like DNA-binding domain-containing protein</fullName>
    </recommendedName>
</protein>
<dbReference type="EMBL" id="AP025314">
    <property type="protein sequence ID" value="BDD08113.1"/>
    <property type="molecule type" value="Genomic_DNA"/>
</dbReference>
<evidence type="ECO:0000313" key="3">
    <source>
        <dbReference type="EMBL" id="BDD08113.1"/>
    </source>
</evidence>
<feature type="domain" description="Restriction endonuclease type II NgoFVII C-terminal B3-like DNA-binding" evidence="2">
    <location>
        <begin position="268"/>
        <end position="378"/>
    </location>
</feature>
<keyword evidence="4" id="KW-1185">Reference proteome</keyword>
<dbReference type="REBASE" id="763662">
    <property type="entry name" value="Fax2ORF5430P"/>
</dbReference>
<name>A0AAU9CE87_9BACT</name>
<proteinExistence type="predicted"/>
<reference evidence="3 4" key="1">
    <citation type="submission" date="2021-12" db="EMBL/GenBank/DDBJ databases">
        <title>Genome sequencing of bacteria with rrn-lacking chromosome and rrn-plasmid.</title>
        <authorList>
            <person name="Anda M."/>
            <person name="Iwasaki W."/>
        </authorList>
    </citation>
    <scope>NUCLEOTIDE SEQUENCE [LARGE SCALE GENOMIC DNA]</scope>
    <source>
        <strain evidence="3 4">DSM 100852</strain>
    </source>
</reference>
<evidence type="ECO:0000313" key="4">
    <source>
        <dbReference type="Proteomes" id="UP001348817"/>
    </source>
</evidence>
<dbReference type="AlphaFoldDB" id="A0AAU9CE87"/>
<accession>A0AAU9CE87</accession>
<dbReference type="InterPro" id="IPR048923">
    <property type="entry name" value="RE_NgoFVII_C"/>
</dbReference>
<gene>
    <name evidence="3" type="ORF">FUAX_05450</name>
</gene>
<dbReference type="Proteomes" id="UP001348817">
    <property type="component" value="Chromosome"/>
</dbReference>
<dbReference type="KEGG" id="fax:FUAX_05450"/>
<feature type="region of interest" description="Disordered" evidence="1">
    <location>
        <begin position="1"/>
        <end position="23"/>
    </location>
</feature>